<dbReference type="OrthoDB" id="9808822at2"/>
<dbReference type="STRING" id="1344003.SAMN05445060_0688"/>
<dbReference type="NCBIfam" id="NF047431">
    <property type="entry name" value="hiber_recruit"/>
    <property type="match status" value="1"/>
</dbReference>
<proteinExistence type="predicted"/>
<sequence length="433" mass="46142">MVTTAGDRTPVILVAGLDLQAVARAASALLVPGSVVVHHDLRGGAPGPDDPIVRTARTVGVDGMPVVHTEAVHLDHACVSCALREDLLPLLRALHRRDGVDRIVLHLDPLIEPEPLVWAIDNVVVAGAPGYIDGPAGRDVRIEATVGCVDIGSWLDAAGGDVTLAESGHSTVEDERTLAQLAVGAVGFADALVVGGRNDDGWSSARTFAVLARLAPNVPVLMELPHRPLTPLVMAGHLAAIPSDARRGRIDGAHDPLLCGRPPLEEDCGVQIVEFESARPFHPERLHDALDVLLDGVIASRGRLWLATQPDEALWLESAGGGLRVATGGPWLASMSPTEQDAMDPERRAMAALRWHPEFGDRNTSLVIVAHRADTVTIRNAFAQACLTDAEMTEGQRAWSQLTDPFGDYHADPCVENDVDVVELSESTRTDEN</sequence>
<protein>
    <submittedName>
        <fullName evidence="2">GTPase, G3E family</fullName>
    </submittedName>
</protein>
<evidence type="ECO:0000313" key="2">
    <source>
        <dbReference type="EMBL" id="SIR76026.1"/>
    </source>
</evidence>
<gene>
    <name evidence="2" type="ORF">SAMN05445060_0688</name>
</gene>
<dbReference type="SUPFAM" id="SSF90002">
    <property type="entry name" value="Hypothetical protein YjiA, C-terminal domain"/>
    <property type="match status" value="1"/>
</dbReference>
<evidence type="ECO:0000313" key="3">
    <source>
        <dbReference type="Proteomes" id="UP000186218"/>
    </source>
</evidence>
<dbReference type="InterPro" id="IPR003495">
    <property type="entry name" value="CobW/HypB/UreG_nucleotide-bd"/>
</dbReference>
<dbReference type="RefSeq" id="WP_076476621.1">
    <property type="nucleotide sequence ID" value="NZ_FTNT01000002.1"/>
</dbReference>
<dbReference type="SMART" id="SM00833">
    <property type="entry name" value="CobW_C"/>
    <property type="match status" value="1"/>
</dbReference>
<reference evidence="2 3" key="1">
    <citation type="submission" date="2017-01" db="EMBL/GenBank/DDBJ databases">
        <authorList>
            <person name="Mah S.A."/>
            <person name="Swanson W.J."/>
            <person name="Moy G.W."/>
            <person name="Vacquier V.D."/>
        </authorList>
    </citation>
    <scope>NUCLEOTIDE SEQUENCE [LARGE SCALE GENOMIC DNA]</scope>
    <source>
        <strain evidence="2 3">CPCC 203464</strain>
    </source>
</reference>
<name>A0A1N7DJM8_9NOCA</name>
<dbReference type="AlphaFoldDB" id="A0A1N7DJM8"/>
<dbReference type="Pfam" id="PF02492">
    <property type="entry name" value="cobW"/>
    <property type="match status" value="1"/>
</dbReference>
<dbReference type="EMBL" id="FTNT01000002">
    <property type="protein sequence ID" value="SIR76026.1"/>
    <property type="molecule type" value="Genomic_DNA"/>
</dbReference>
<dbReference type="InterPro" id="IPR027417">
    <property type="entry name" value="P-loop_NTPase"/>
</dbReference>
<feature type="domain" description="CobW C-terminal" evidence="1">
    <location>
        <begin position="270"/>
        <end position="386"/>
    </location>
</feature>
<dbReference type="Gene3D" id="3.40.50.300">
    <property type="entry name" value="P-loop containing nucleotide triphosphate hydrolases"/>
    <property type="match status" value="1"/>
</dbReference>
<dbReference type="Pfam" id="PF07683">
    <property type="entry name" value="CobW_C"/>
    <property type="match status" value="1"/>
</dbReference>
<accession>A0A1N7DJM8</accession>
<organism evidence="2 3">
    <name type="scientific">Williamsia sterculiae</name>
    <dbReference type="NCBI Taxonomy" id="1344003"/>
    <lineage>
        <taxon>Bacteria</taxon>
        <taxon>Bacillati</taxon>
        <taxon>Actinomycetota</taxon>
        <taxon>Actinomycetes</taxon>
        <taxon>Mycobacteriales</taxon>
        <taxon>Nocardiaceae</taxon>
        <taxon>Williamsia</taxon>
    </lineage>
</organism>
<keyword evidence="3" id="KW-1185">Reference proteome</keyword>
<dbReference type="InterPro" id="IPR011629">
    <property type="entry name" value="CobW-like_C"/>
</dbReference>
<evidence type="ECO:0000259" key="1">
    <source>
        <dbReference type="SMART" id="SM00833"/>
    </source>
</evidence>
<dbReference type="PANTHER" id="PTHR43603">
    <property type="entry name" value="COBW DOMAIN-CONTAINING PROTEIN DDB_G0274527"/>
    <property type="match status" value="1"/>
</dbReference>
<dbReference type="Proteomes" id="UP000186218">
    <property type="component" value="Unassembled WGS sequence"/>
</dbReference>
<dbReference type="PANTHER" id="PTHR43603:SF1">
    <property type="entry name" value="ZINC-REGULATED GTPASE METALLOPROTEIN ACTIVATOR 1"/>
    <property type="match status" value="1"/>
</dbReference>
<dbReference type="InterPro" id="IPR051927">
    <property type="entry name" value="Zn_Chap_cDPG_Synth"/>
</dbReference>